<sequence>MVAPGLPGRHRSSAPSDSGSRTPLRNPTAPCPLTKAIAVPVAYPSFRRRPPLPDVVPAVGALLLLAGVVGLVPPLAALAFAVAAGSTLACARLLGLATEARTSRPSAGAVRLPRRTVTLLDAAVLAAGLTVAVLPLTRPAHRLPLVLAGLAVVVPLYAEGLLRLPRRSRLSGPERLRRVVDVTGLGTSLVFASAVLLPPGEVPPAARAATVAGPAALAVLGVAALADRRRRPGVALCRVGAAATLSGLLALV</sequence>
<proteinExistence type="predicted"/>
<keyword evidence="2" id="KW-1133">Transmembrane helix</keyword>
<keyword evidence="2" id="KW-0472">Membrane</keyword>
<feature type="transmembrane region" description="Helical" evidence="2">
    <location>
        <begin position="78"/>
        <end position="97"/>
    </location>
</feature>
<gene>
    <name evidence="3" type="ORF">DLJ46_24760</name>
</gene>
<protein>
    <submittedName>
        <fullName evidence="3">Uncharacterized protein</fullName>
    </submittedName>
</protein>
<evidence type="ECO:0000313" key="4">
    <source>
        <dbReference type="Proteomes" id="UP000245683"/>
    </source>
</evidence>
<feature type="region of interest" description="Disordered" evidence="1">
    <location>
        <begin position="1"/>
        <end position="31"/>
    </location>
</feature>
<feature type="compositionally biased region" description="Polar residues" evidence="1">
    <location>
        <begin position="13"/>
        <end position="25"/>
    </location>
</feature>
<keyword evidence="2" id="KW-0812">Transmembrane</keyword>
<feature type="transmembrane region" description="Helical" evidence="2">
    <location>
        <begin position="205"/>
        <end position="226"/>
    </location>
</feature>
<feature type="non-terminal residue" evidence="3">
    <location>
        <position position="252"/>
    </location>
</feature>
<evidence type="ECO:0000313" key="3">
    <source>
        <dbReference type="EMBL" id="PWU44671.1"/>
    </source>
</evidence>
<dbReference type="AlphaFoldDB" id="A0A317JV48"/>
<feature type="transmembrane region" description="Helical" evidence="2">
    <location>
        <begin position="117"/>
        <end position="136"/>
    </location>
</feature>
<dbReference type="EMBL" id="QGSV01000297">
    <property type="protein sequence ID" value="PWU44671.1"/>
    <property type="molecule type" value="Genomic_DNA"/>
</dbReference>
<keyword evidence="4" id="KW-1185">Reference proteome</keyword>
<organism evidence="3 4">
    <name type="scientific">Micromonospora globispora</name>
    <dbReference type="NCBI Taxonomy" id="1450148"/>
    <lineage>
        <taxon>Bacteria</taxon>
        <taxon>Bacillati</taxon>
        <taxon>Actinomycetota</taxon>
        <taxon>Actinomycetes</taxon>
        <taxon>Micromonosporales</taxon>
        <taxon>Micromonosporaceae</taxon>
        <taxon>Micromonospora</taxon>
    </lineage>
</organism>
<accession>A0A317JV48</accession>
<name>A0A317JV48_9ACTN</name>
<feature type="transmembrane region" description="Helical" evidence="2">
    <location>
        <begin position="179"/>
        <end position="199"/>
    </location>
</feature>
<reference evidence="4" key="1">
    <citation type="submission" date="2018-05" db="EMBL/GenBank/DDBJ databases">
        <title>Micromonospora globispora sp. nov. and Micromonospora rugosa sp. nov., isolated from marine sediment.</title>
        <authorList>
            <person name="Carro L."/>
            <person name="Aysel V."/>
            <person name="Cetin D."/>
            <person name="Igual J.M."/>
            <person name="Klenk H.-P."/>
            <person name="Trujillo M.E."/>
            <person name="Sahin N."/>
        </authorList>
    </citation>
    <scope>NUCLEOTIDE SEQUENCE [LARGE SCALE GENOMIC DNA]</scope>
    <source>
        <strain evidence="4">S2904</strain>
    </source>
</reference>
<feature type="transmembrane region" description="Helical" evidence="2">
    <location>
        <begin position="55"/>
        <end position="72"/>
    </location>
</feature>
<evidence type="ECO:0000256" key="1">
    <source>
        <dbReference type="SAM" id="MobiDB-lite"/>
    </source>
</evidence>
<feature type="transmembrane region" description="Helical" evidence="2">
    <location>
        <begin position="142"/>
        <end position="158"/>
    </location>
</feature>
<comment type="caution">
    <text evidence="3">The sequence shown here is derived from an EMBL/GenBank/DDBJ whole genome shotgun (WGS) entry which is preliminary data.</text>
</comment>
<dbReference type="Proteomes" id="UP000245683">
    <property type="component" value="Unassembled WGS sequence"/>
</dbReference>
<evidence type="ECO:0000256" key="2">
    <source>
        <dbReference type="SAM" id="Phobius"/>
    </source>
</evidence>